<evidence type="ECO:0008006" key="3">
    <source>
        <dbReference type="Google" id="ProtNLM"/>
    </source>
</evidence>
<dbReference type="InterPro" id="IPR032675">
    <property type="entry name" value="LRR_dom_sf"/>
</dbReference>
<dbReference type="OrthoDB" id="2977329at2759"/>
<accession>A0A9P6HEN9</accession>
<dbReference type="Gene3D" id="3.80.10.10">
    <property type="entry name" value="Ribonuclease Inhibitor"/>
    <property type="match status" value="1"/>
</dbReference>
<reference evidence="1" key="1">
    <citation type="journal article" date="2020" name="Nat. Commun.">
        <title>Large-scale genome sequencing of mycorrhizal fungi provides insights into the early evolution of symbiotic traits.</title>
        <authorList>
            <person name="Miyauchi S."/>
            <person name="Kiss E."/>
            <person name="Kuo A."/>
            <person name="Drula E."/>
            <person name="Kohler A."/>
            <person name="Sanchez-Garcia M."/>
            <person name="Morin E."/>
            <person name="Andreopoulos B."/>
            <person name="Barry K.W."/>
            <person name="Bonito G."/>
            <person name="Buee M."/>
            <person name="Carver A."/>
            <person name="Chen C."/>
            <person name="Cichocki N."/>
            <person name="Clum A."/>
            <person name="Culley D."/>
            <person name="Crous P.W."/>
            <person name="Fauchery L."/>
            <person name="Girlanda M."/>
            <person name="Hayes R.D."/>
            <person name="Keri Z."/>
            <person name="LaButti K."/>
            <person name="Lipzen A."/>
            <person name="Lombard V."/>
            <person name="Magnuson J."/>
            <person name="Maillard F."/>
            <person name="Murat C."/>
            <person name="Nolan M."/>
            <person name="Ohm R.A."/>
            <person name="Pangilinan J."/>
            <person name="Pereira M.F."/>
            <person name="Perotto S."/>
            <person name="Peter M."/>
            <person name="Pfister S."/>
            <person name="Riley R."/>
            <person name="Sitrit Y."/>
            <person name="Stielow J.B."/>
            <person name="Szollosi G."/>
            <person name="Zifcakova L."/>
            <person name="Stursova M."/>
            <person name="Spatafora J.W."/>
            <person name="Tedersoo L."/>
            <person name="Vaario L.M."/>
            <person name="Yamada A."/>
            <person name="Yan M."/>
            <person name="Wang P."/>
            <person name="Xu J."/>
            <person name="Bruns T."/>
            <person name="Baldrian P."/>
            <person name="Vilgalys R."/>
            <person name="Dunand C."/>
            <person name="Henrissat B."/>
            <person name="Grigoriev I.V."/>
            <person name="Hibbett D."/>
            <person name="Nagy L.G."/>
            <person name="Martin F.M."/>
        </authorList>
    </citation>
    <scope>NUCLEOTIDE SEQUENCE</scope>
    <source>
        <strain evidence="1">UH-Tt-Lm1</strain>
    </source>
</reference>
<dbReference type="SUPFAM" id="SSF52047">
    <property type="entry name" value="RNI-like"/>
    <property type="match status" value="1"/>
</dbReference>
<proteinExistence type="predicted"/>
<comment type="caution">
    <text evidence="1">The sequence shown here is derived from an EMBL/GenBank/DDBJ whole genome shotgun (WGS) entry which is preliminary data.</text>
</comment>
<sequence>MTIEIPQEIIDEIVDHLADDKATRAASLQGCSLVSTHWLHRSQKHLFYKMWFTDTTFSRWCEEIPPGDCGPSPHVTILHYHANFTEAEQLAKHHVHFSSFTNLQKLNLRATPIHGFTDEQLSMCFKQMGRSVRSVSLRACKMTINDLVSFARHFVKLERLSLIDPIVYNSVLDDPVELPVLNGVLELRYMFVGRDIWDFIHQLSLLPLAFHTVVLEGIHISLLAPINELLASCRETLKRIDIRDHFVRNIDLADCNALREMHLNTEVINHIPSIIKTVTSRDLKEIRFILSDPSLEKHCDCLDEWEMIDTEICTLIDRIRPTRCAGWKLSLKFVVTSAIDTGAVGKSAAQLLPVSGKHKYVTISTDRTGLP</sequence>
<dbReference type="EMBL" id="WIUZ02000008">
    <property type="protein sequence ID" value="KAF9784310.1"/>
    <property type="molecule type" value="Genomic_DNA"/>
</dbReference>
<evidence type="ECO:0000313" key="2">
    <source>
        <dbReference type="Proteomes" id="UP000736335"/>
    </source>
</evidence>
<keyword evidence="2" id="KW-1185">Reference proteome</keyword>
<organism evidence="1 2">
    <name type="scientific">Thelephora terrestris</name>
    <dbReference type="NCBI Taxonomy" id="56493"/>
    <lineage>
        <taxon>Eukaryota</taxon>
        <taxon>Fungi</taxon>
        <taxon>Dikarya</taxon>
        <taxon>Basidiomycota</taxon>
        <taxon>Agaricomycotina</taxon>
        <taxon>Agaricomycetes</taxon>
        <taxon>Thelephorales</taxon>
        <taxon>Thelephoraceae</taxon>
        <taxon>Thelephora</taxon>
    </lineage>
</organism>
<protein>
    <recommendedName>
        <fullName evidence="3">F-box domain-containing protein</fullName>
    </recommendedName>
</protein>
<gene>
    <name evidence="1" type="ORF">BJ322DRAFT_1109033</name>
</gene>
<dbReference type="AlphaFoldDB" id="A0A9P6HEN9"/>
<name>A0A9P6HEN9_9AGAM</name>
<dbReference type="Proteomes" id="UP000736335">
    <property type="component" value="Unassembled WGS sequence"/>
</dbReference>
<evidence type="ECO:0000313" key="1">
    <source>
        <dbReference type="EMBL" id="KAF9784310.1"/>
    </source>
</evidence>
<reference evidence="1" key="2">
    <citation type="submission" date="2020-11" db="EMBL/GenBank/DDBJ databases">
        <authorList>
            <consortium name="DOE Joint Genome Institute"/>
            <person name="Kuo A."/>
            <person name="Miyauchi S."/>
            <person name="Kiss E."/>
            <person name="Drula E."/>
            <person name="Kohler A."/>
            <person name="Sanchez-Garcia M."/>
            <person name="Andreopoulos B."/>
            <person name="Barry K.W."/>
            <person name="Bonito G."/>
            <person name="Buee M."/>
            <person name="Carver A."/>
            <person name="Chen C."/>
            <person name="Cichocki N."/>
            <person name="Clum A."/>
            <person name="Culley D."/>
            <person name="Crous P.W."/>
            <person name="Fauchery L."/>
            <person name="Girlanda M."/>
            <person name="Hayes R."/>
            <person name="Keri Z."/>
            <person name="Labutti K."/>
            <person name="Lipzen A."/>
            <person name="Lombard V."/>
            <person name="Magnuson J."/>
            <person name="Maillard F."/>
            <person name="Morin E."/>
            <person name="Murat C."/>
            <person name="Nolan M."/>
            <person name="Ohm R."/>
            <person name="Pangilinan J."/>
            <person name="Pereira M."/>
            <person name="Perotto S."/>
            <person name="Peter M."/>
            <person name="Riley R."/>
            <person name="Sitrit Y."/>
            <person name="Stielow B."/>
            <person name="Szollosi G."/>
            <person name="Zifcakova L."/>
            <person name="Stursova M."/>
            <person name="Spatafora J.W."/>
            <person name="Tedersoo L."/>
            <person name="Vaario L.-M."/>
            <person name="Yamada A."/>
            <person name="Yan M."/>
            <person name="Wang P."/>
            <person name="Xu J."/>
            <person name="Bruns T."/>
            <person name="Baldrian P."/>
            <person name="Vilgalys R."/>
            <person name="Henrissat B."/>
            <person name="Grigoriev I.V."/>
            <person name="Hibbett D."/>
            <person name="Nagy L.G."/>
            <person name="Martin F.M."/>
        </authorList>
    </citation>
    <scope>NUCLEOTIDE SEQUENCE</scope>
    <source>
        <strain evidence="1">UH-Tt-Lm1</strain>
    </source>
</reference>